<dbReference type="Pfam" id="PF25888">
    <property type="entry name" value="WHD_DnaB"/>
    <property type="match status" value="1"/>
</dbReference>
<accession>A0ABM7FSH1</accession>
<feature type="domain" description="Replicative helicase loading/DNA remodeling protein DnaB N-terminal winged helix" evidence="4">
    <location>
        <begin position="11"/>
        <end position="259"/>
    </location>
</feature>
<dbReference type="InterPro" id="IPR058660">
    <property type="entry name" value="WHD_DnaB"/>
</dbReference>
<feature type="domain" description="DnaB/C C-terminal" evidence="3">
    <location>
        <begin position="318"/>
        <end position="383"/>
    </location>
</feature>
<evidence type="ECO:0000256" key="1">
    <source>
        <dbReference type="ARBA" id="ARBA00093462"/>
    </source>
</evidence>
<reference evidence="5 6" key="1">
    <citation type="submission" date="2018-05" db="EMBL/GenBank/DDBJ databases">
        <title>Complete genome sequencing of three human clinical isolates of Staphylococcus caprae reveals virulence factors similar to those of S. epidermidis and S. capitis.</title>
        <authorList>
            <person name="Watanabe S."/>
            <person name="Cui L."/>
        </authorList>
    </citation>
    <scope>NUCLEOTIDE SEQUENCE [LARGE SCALE GENOMIC DNA]</scope>
    <source>
        <strain evidence="5 6">JMUB590</strain>
    </source>
</reference>
<evidence type="ECO:0000259" key="3">
    <source>
        <dbReference type="Pfam" id="PF07261"/>
    </source>
</evidence>
<proteinExistence type="inferred from homology"/>
<evidence type="ECO:0000256" key="2">
    <source>
        <dbReference type="SAM" id="MobiDB-lite"/>
    </source>
</evidence>
<dbReference type="Pfam" id="PF07261">
    <property type="entry name" value="DnaB_2"/>
    <property type="match status" value="1"/>
</dbReference>
<dbReference type="InterPro" id="IPR006343">
    <property type="entry name" value="DnaB/C_C"/>
</dbReference>
<gene>
    <name evidence="5" type="primary">dnaB</name>
    <name evidence="5" type="ORF">JMUB590_1217</name>
</gene>
<dbReference type="GeneID" id="58050975"/>
<evidence type="ECO:0000259" key="4">
    <source>
        <dbReference type="Pfam" id="PF25888"/>
    </source>
</evidence>
<dbReference type="Proteomes" id="UP000274772">
    <property type="component" value="Chromosome"/>
</dbReference>
<evidence type="ECO:0000313" key="6">
    <source>
        <dbReference type="Proteomes" id="UP000274772"/>
    </source>
</evidence>
<evidence type="ECO:0000313" key="5">
    <source>
        <dbReference type="EMBL" id="BBD92275.1"/>
    </source>
</evidence>
<feature type="region of interest" description="Disordered" evidence="2">
    <location>
        <begin position="394"/>
        <end position="447"/>
    </location>
</feature>
<dbReference type="EMBL" id="AP018586">
    <property type="protein sequence ID" value="BBD92275.1"/>
    <property type="molecule type" value="Genomic_DNA"/>
</dbReference>
<comment type="similarity">
    <text evidence="1">Belongs to the DnaB/DnaD family.</text>
</comment>
<protein>
    <submittedName>
        <fullName evidence="5">Chromosome replication initiation/membrane attachment protein</fullName>
    </submittedName>
</protein>
<feature type="compositionally biased region" description="Polar residues" evidence="2">
    <location>
        <begin position="394"/>
        <end position="410"/>
    </location>
</feature>
<organism evidence="5 6">
    <name type="scientific">Staphylococcus caprae</name>
    <dbReference type="NCBI Taxonomy" id="29380"/>
    <lineage>
        <taxon>Bacteria</taxon>
        <taxon>Bacillati</taxon>
        <taxon>Bacillota</taxon>
        <taxon>Bacilli</taxon>
        <taxon>Bacillales</taxon>
        <taxon>Staphylococcaceae</taxon>
        <taxon>Staphylococcus</taxon>
    </lineage>
</organism>
<dbReference type="RefSeq" id="WP_002443328.1">
    <property type="nucleotide sequence ID" value="NZ_AP018585.1"/>
</dbReference>
<keyword evidence="6" id="KW-1185">Reference proteome</keyword>
<sequence length="462" mass="54676">MGLQSYEYGLRPQDGFEVIKEFQITTEHLEILNRLFTPLIGPQSIGLYHFMNQFTDDNNHYPLTHYVFMNELKINLLDFRKQMDYLEAIGLVKTFVNHEEKQTHFVYQLIQPPTAYQFFNDPMLSVFLYSEVDKNRYQMLKAHFERDKKDLSSYQQTTRKFTEVFSVPKKMMDQDLSKLKQIKHYDGVDLSNETFDFDLLKQMLNHHFISNEIIDKDAKELIIQLATLYGLTPDGMKKVILNSITSAQQLSFEEMRKQARSYYLIEHENHLPKLQLKEQQSEVSSNSEEISPQNDTEAWLKLLDETSPIDMLASWSGSEPTQSQKSMIEELMNREKMNFGVINILLQFVMLKEDMKLPKSYIFEIASNWNKKDIKTAKQAYDYALQVNQPKNYEQNYKGSRNYSRQNKQLISKEKTPKWLENRDNQSANTSEKQSKQNDDKLEKDRQAFLEKLNKKWEEGDE</sequence>
<feature type="compositionally biased region" description="Basic and acidic residues" evidence="2">
    <location>
        <begin position="411"/>
        <end position="424"/>
    </location>
</feature>
<feature type="compositionally biased region" description="Basic and acidic residues" evidence="2">
    <location>
        <begin position="433"/>
        <end position="447"/>
    </location>
</feature>
<name>A0ABM7FSH1_9STAP</name>